<gene>
    <name evidence="14" type="ORF">FKV23_06875</name>
</gene>
<dbReference type="GO" id="GO:0034040">
    <property type="term" value="F:ATPase-coupled lipid transmembrane transporter activity"/>
    <property type="evidence" value="ECO:0007669"/>
    <property type="project" value="TreeGrafter"/>
</dbReference>
<keyword evidence="15" id="KW-1185">Reference proteome</keyword>
<dbReference type="GO" id="GO:0006508">
    <property type="term" value="P:proteolysis"/>
    <property type="evidence" value="ECO:0007669"/>
    <property type="project" value="InterPro"/>
</dbReference>
<evidence type="ECO:0000256" key="9">
    <source>
        <dbReference type="SAM" id="MobiDB-lite"/>
    </source>
</evidence>
<evidence type="ECO:0000256" key="3">
    <source>
        <dbReference type="ARBA" id="ARBA00022475"/>
    </source>
</evidence>
<evidence type="ECO:0000256" key="7">
    <source>
        <dbReference type="ARBA" id="ARBA00022989"/>
    </source>
</evidence>
<dbReference type="PROSITE" id="PS00211">
    <property type="entry name" value="ABC_TRANSPORTER_1"/>
    <property type="match status" value="1"/>
</dbReference>
<keyword evidence="8 10" id="KW-0472">Membrane</keyword>
<dbReference type="SUPFAM" id="SSF52540">
    <property type="entry name" value="P-loop containing nucleoside triphosphate hydrolases"/>
    <property type="match status" value="1"/>
</dbReference>
<dbReference type="Pfam" id="PF00664">
    <property type="entry name" value="ABC_membrane"/>
    <property type="match status" value="1"/>
</dbReference>
<dbReference type="KEGG" id="lyj:FKV23_06875"/>
<dbReference type="InterPro" id="IPR003439">
    <property type="entry name" value="ABC_transporter-like_ATP-bd"/>
</dbReference>
<feature type="domain" description="ABC transporter" evidence="11">
    <location>
        <begin position="486"/>
        <end position="719"/>
    </location>
</feature>
<dbReference type="CDD" id="cd02419">
    <property type="entry name" value="Peptidase_C39C"/>
    <property type="match status" value="1"/>
</dbReference>
<dbReference type="GO" id="GO:0005524">
    <property type="term" value="F:ATP binding"/>
    <property type="evidence" value="ECO:0007669"/>
    <property type="project" value="UniProtKB-KW"/>
</dbReference>
<dbReference type="RefSeq" id="WP_141623188.1">
    <property type="nucleotide sequence ID" value="NZ_CP041242.1"/>
</dbReference>
<dbReference type="Gene3D" id="3.40.50.300">
    <property type="entry name" value="P-loop containing nucleotide triphosphate hydrolases"/>
    <property type="match status" value="1"/>
</dbReference>
<evidence type="ECO:0000256" key="6">
    <source>
        <dbReference type="ARBA" id="ARBA00022840"/>
    </source>
</evidence>
<dbReference type="InterPro" id="IPR005074">
    <property type="entry name" value="Peptidase_C39"/>
</dbReference>
<dbReference type="CDD" id="cd18567">
    <property type="entry name" value="ABC_6TM_CvaB_RaxB_like"/>
    <property type="match status" value="1"/>
</dbReference>
<evidence type="ECO:0000313" key="14">
    <source>
        <dbReference type="EMBL" id="QDH69848.1"/>
    </source>
</evidence>
<dbReference type="InterPro" id="IPR027417">
    <property type="entry name" value="P-loop_NTPase"/>
</dbReference>
<comment type="subcellular location">
    <subcellularLocation>
        <location evidence="1">Cell membrane</location>
        <topology evidence="1">Multi-pass membrane protein</topology>
    </subcellularLocation>
</comment>
<name>A0A514BR21_9GAMM</name>
<dbReference type="GO" id="GO:0140359">
    <property type="term" value="F:ABC-type transporter activity"/>
    <property type="evidence" value="ECO:0007669"/>
    <property type="project" value="InterPro"/>
</dbReference>
<dbReference type="PANTHER" id="PTHR24221:SF606">
    <property type="entry name" value="COLICIN V SECRETION-PROCESSING ATP-BINDING PROTEIN"/>
    <property type="match status" value="1"/>
</dbReference>
<feature type="domain" description="Peptidase C39" evidence="13">
    <location>
        <begin position="20"/>
        <end position="140"/>
    </location>
</feature>
<dbReference type="InterPro" id="IPR036640">
    <property type="entry name" value="ABC1_TM_sf"/>
</dbReference>
<dbReference type="FunFam" id="3.40.50.300:FF:000299">
    <property type="entry name" value="ABC transporter ATP-binding protein/permease"/>
    <property type="match status" value="1"/>
</dbReference>
<evidence type="ECO:0000313" key="15">
    <source>
        <dbReference type="Proteomes" id="UP000317199"/>
    </source>
</evidence>
<dbReference type="Proteomes" id="UP000317199">
    <property type="component" value="Chromosome"/>
</dbReference>
<feature type="transmembrane region" description="Helical" evidence="10">
    <location>
        <begin position="207"/>
        <end position="225"/>
    </location>
</feature>
<feature type="domain" description="ABC transmembrane type-1" evidence="12">
    <location>
        <begin position="174"/>
        <end position="439"/>
    </location>
</feature>
<dbReference type="GO" id="GO:0008234">
    <property type="term" value="F:cysteine-type peptidase activity"/>
    <property type="evidence" value="ECO:0007669"/>
    <property type="project" value="InterPro"/>
</dbReference>
<dbReference type="Gene3D" id="1.20.1560.10">
    <property type="entry name" value="ABC transporter type 1, transmembrane domain"/>
    <property type="match status" value="1"/>
</dbReference>
<dbReference type="Pfam" id="PF03412">
    <property type="entry name" value="Peptidase_C39"/>
    <property type="match status" value="1"/>
</dbReference>
<evidence type="ECO:0000256" key="2">
    <source>
        <dbReference type="ARBA" id="ARBA00022448"/>
    </source>
</evidence>
<dbReference type="Pfam" id="PF00005">
    <property type="entry name" value="ABC_tran"/>
    <property type="match status" value="1"/>
</dbReference>
<protein>
    <submittedName>
        <fullName evidence="14">Peptidase domain-containing ABC transporter</fullName>
    </submittedName>
</protein>
<evidence type="ECO:0000259" key="11">
    <source>
        <dbReference type="PROSITE" id="PS50893"/>
    </source>
</evidence>
<feature type="region of interest" description="Disordered" evidence="9">
    <location>
        <begin position="701"/>
        <end position="723"/>
    </location>
</feature>
<dbReference type="AlphaFoldDB" id="A0A514BR21"/>
<proteinExistence type="predicted"/>
<dbReference type="PROSITE" id="PS50893">
    <property type="entry name" value="ABC_TRANSPORTER_2"/>
    <property type="match status" value="1"/>
</dbReference>
<dbReference type="GO" id="GO:0016887">
    <property type="term" value="F:ATP hydrolysis activity"/>
    <property type="evidence" value="ECO:0007669"/>
    <property type="project" value="InterPro"/>
</dbReference>
<reference evidence="14 15" key="1">
    <citation type="submission" date="2019-06" db="EMBL/GenBank/DDBJ databases">
        <title>Lysobacter alkalisoli sp. nov. isolated from saline-alkali soil.</title>
        <authorList>
            <person name="Sun J.-Q."/>
            <person name="Xu L."/>
        </authorList>
    </citation>
    <scope>NUCLEOTIDE SEQUENCE [LARGE SCALE GENOMIC DNA]</scope>
    <source>
        <strain evidence="14 15">SJ-36</strain>
    </source>
</reference>
<evidence type="ECO:0000259" key="12">
    <source>
        <dbReference type="PROSITE" id="PS50929"/>
    </source>
</evidence>
<feature type="transmembrane region" description="Helical" evidence="10">
    <location>
        <begin position="408"/>
        <end position="433"/>
    </location>
</feature>
<dbReference type="PROSITE" id="PS50990">
    <property type="entry name" value="PEPTIDASE_C39"/>
    <property type="match status" value="1"/>
</dbReference>
<dbReference type="PROSITE" id="PS50929">
    <property type="entry name" value="ABC_TM1F"/>
    <property type="match status" value="1"/>
</dbReference>
<evidence type="ECO:0000256" key="1">
    <source>
        <dbReference type="ARBA" id="ARBA00004651"/>
    </source>
</evidence>
<dbReference type="Gene3D" id="3.90.70.10">
    <property type="entry name" value="Cysteine proteinases"/>
    <property type="match status" value="1"/>
</dbReference>
<dbReference type="InterPro" id="IPR033838">
    <property type="entry name" value="CvaB_peptidase"/>
</dbReference>
<sequence>MSPASGFGGAHMSGRLPVIQQNEIAECGLACLAMIARYHGHDVDLAGLRRRFPVSLKGASLSRLITVAGHLGFDARPLRAELEHLSDLRLPCILHWNLNHFVVLKRIHRGKAEIHDPARGAVTMPLEEFGRHFTGVVLELVPAAGFAPVRERQRITLRGLIGQVHGVRRAATQILLLALALEVFTLALPLALQWVIDLVLVSADLDLLTLIGIGFLAVVVFQSAIAMMRGWIVAELGASLSAQWIGNLFGHLLRLPLDYFEKRSVGGVLSRFISVQSIQQTVTGSFVEAILDGLTVALVLALLAIYSGPLTLLVLAAFALYAALRWISYRKLQQLKEEQLVHLGRQQSQMIESIEGVQTIKLANKQGERRARVANATIEVANREAAINRVTATFSALSRLIFGTQRILLIWIGAWLVLRGQFTAGMLVVFVAYAELFATRGGSLIDKLVEFRLLGMHGARIADIALEPPEAHAASTYAGPPPEPRIEVENISFRYAEDDPWVLRDCTFTIEAGECVAIVGPSGCGKTTLAKILLGLLRPDAGTIRIGGIDIERFGLSAYRDLLGAVMQEDALFAGSIADNISFFDSDASMEAIEDAARAAQIHDDIVAMPMGYESLVGDMGSSLSGGQKQRVLLARALFRKPAILLLDEATSHLDVQREREINHNISSLPMTRIVIAHRPETIRSADRVIALRNGRIELSDEDREQIATRKPSAAAGPELRRQ</sequence>
<feature type="transmembrane region" description="Helical" evidence="10">
    <location>
        <begin position="174"/>
        <end position="195"/>
    </location>
</feature>
<dbReference type="GO" id="GO:0005886">
    <property type="term" value="C:plasma membrane"/>
    <property type="evidence" value="ECO:0007669"/>
    <property type="project" value="UniProtKB-SubCell"/>
</dbReference>
<evidence type="ECO:0000256" key="4">
    <source>
        <dbReference type="ARBA" id="ARBA00022692"/>
    </source>
</evidence>
<feature type="transmembrane region" description="Helical" evidence="10">
    <location>
        <begin position="296"/>
        <end position="324"/>
    </location>
</feature>
<dbReference type="CDD" id="cd03246">
    <property type="entry name" value="ABCC_Protease_Secretion"/>
    <property type="match status" value="1"/>
</dbReference>
<dbReference type="OrthoDB" id="6828292at2"/>
<keyword evidence="4 10" id="KW-0812">Transmembrane</keyword>
<keyword evidence="3" id="KW-1003">Cell membrane</keyword>
<evidence type="ECO:0000259" key="13">
    <source>
        <dbReference type="PROSITE" id="PS50990"/>
    </source>
</evidence>
<dbReference type="PANTHER" id="PTHR24221">
    <property type="entry name" value="ATP-BINDING CASSETTE SUB-FAMILY B"/>
    <property type="match status" value="1"/>
</dbReference>
<dbReference type="SMART" id="SM00382">
    <property type="entry name" value="AAA"/>
    <property type="match status" value="1"/>
</dbReference>
<accession>A0A514BR21</accession>
<dbReference type="InterPro" id="IPR011527">
    <property type="entry name" value="ABC1_TM_dom"/>
</dbReference>
<dbReference type="SUPFAM" id="SSF90123">
    <property type="entry name" value="ABC transporter transmembrane region"/>
    <property type="match status" value="1"/>
</dbReference>
<keyword evidence="7 10" id="KW-1133">Transmembrane helix</keyword>
<dbReference type="InterPro" id="IPR039421">
    <property type="entry name" value="Type_1_exporter"/>
</dbReference>
<keyword evidence="2" id="KW-0813">Transport</keyword>
<evidence type="ECO:0000256" key="8">
    <source>
        <dbReference type="ARBA" id="ARBA00023136"/>
    </source>
</evidence>
<evidence type="ECO:0000256" key="10">
    <source>
        <dbReference type="SAM" id="Phobius"/>
    </source>
</evidence>
<dbReference type="InterPro" id="IPR017871">
    <property type="entry name" value="ABC_transporter-like_CS"/>
</dbReference>
<dbReference type="InterPro" id="IPR003593">
    <property type="entry name" value="AAA+_ATPase"/>
</dbReference>
<evidence type="ECO:0000256" key="5">
    <source>
        <dbReference type="ARBA" id="ARBA00022741"/>
    </source>
</evidence>
<keyword evidence="6" id="KW-0067">ATP-binding</keyword>
<keyword evidence="5" id="KW-0547">Nucleotide-binding</keyword>
<dbReference type="EMBL" id="CP041242">
    <property type="protein sequence ID" value="QDH69848.1"/>
    <property type="molecule type" value="Genomic_DNA"/>
</dbReference>
<organism evidence="14 15">
    <name type="scientific">Marilutibacter alkalisoli</name>
    <dbReference type="NCBI Taxonomy" id="2591633"/>
    <lineage>
        <taxon>Bacteria</taxon>
        <taxon>Pseudomonadati</taxon>
        <taxon>Pseudomonadota</taxon>
        <taxon>Gammaproteobacteria</taxon>
        <taxon>Lysobacterales</taxon>
        <taxon>Lysobacteraceae</taxon>
        <taxon>Marilutibacter</taxon>
    </lineage>
</organism>